<dbReference type="EMBL" id="JAXQNO010000012">
    <property type="protein sequence ID" value="KAK4787539.1"/>
    <property type="molecule type" value="Genomic_DNA"/>
</dbReference>
<name>A0AAN7LM13_TRANT</name>
<reference evidence="1 2" key="1">
    <citation type="journal article" date="2023" name="Hortic Res">
        <title>Pangenome of water caltrop reveals structural variations and asymmetric subgenome divergence after allopolyploidization.</title>
        <authorList>
            <person name="Zhang X."/>
            <person name="Chen Y."/>
            <person name="Wang L."/>
            <person name="Yuan Y."/>
            <person name="Fang M."/>
            <person name="Shi L."/>
            <person name="Lu R."/>
            <person name="Comes H.P."/>
            <person name="Ma Y."/>
            <person name="Chen Y."/>
            <person name="Huang G."/>
            <person name="Zhou Y."/>
            <person name="Zheng Z."/>
            <person name="Qiu Y."/>
        </authorList>
    </citation>
    <scope>NUCLEOTIDE SEQUENCE [LARGE SCALE GENOMIC DNA]</scope>
    <source>
        <strain evidence="1">F231</strain>
    </source>
</reference>
<keyword evidence="2" id="KW-1185">Reference proteome</keyword>
<dbReference type="Proteomes" id="UP001346149">
    <property type="component" value="Unassembled WGS sequence"/>
</dbReference>
<evidence type="ECO:0000313" key="2">
    <source>
        <dbReference type="Proteomes" id="UP001346149"/>
    </source>
</evidence>
<sequence>MPHLPPPPRPVSPLILNHSGKAADLLFTALSIFFLFSSSPPSSKTLKIPFFTCPFNPRRLLRISTMSHPTSPMPPHRGFATPQSLSDWLKPRMSSDSFASWGIKPGTKNVNNLWLELSEGETSLADSIPPIRTVNVVTVRIIGQDGAILIESRQELSDGSVRNRRRPLSEKMKPGETTEGAVFRAVKEELGSIISRPAEEIVTIVPGSYRKNVEERSSASYPGLPARYILHSVDAIIEGLPAGDFYTDEEDEYEGCGEMVMGSGITDQVIWVKRHHWEWVIPDSFAS</sequence>
<dbReference type="PANTHER" id="PTHR36395:SF1">
    <property type="entry name" value="RING-H2 ZINC FINGER PROTEIN"/>
    <property type="match status" value="1"/>
</dbReference>
<dbReference type="AlphaFoldDB" id="A0AAN7LM13"/>
<evidence type="ECO:0000313" key="1">
    <source>
        <dbReference type="EMBL" id="KAK4787539.1"/>
    </source>
</evidence>
<organism evidence="1 2">
    <name type="scientific">Trapa natans</name>
    <name type="common">Water chestnut</name>
    <dbReference type="NCBI Taxonomy" id="22666"/>
    <lineage>
        <taxon>Eukaryota</taxon>
        <taxon>Viridiplantae</taxon>
        <taxon>Streptophyta</taxon>
        <taxon>Embryophyta</taxon>
        <taxon>Tracheophyta</taxon>
        <taxon>Spermatophyta</taxon>
        <taxon>Magnoliopsida</taxon>
        <taxon>eudicotyledons</taxon>
        <taxon>Gunneridae</taxon>
        <taxon>Pentapetalae</taxon>
        <taxon>rosids</taxon>
        <taxon>malvids</taxon>
        <taxon>Myrtales</taxon>
        <taxon>Lythraceae</taxon>
        <taxon>Trapa</taxon>
    </lineage>
</organism>
<gene>
    <name evidence="1" type="ORF">SAY86_011372</name>
</gene>
<protein>
    <recommendedName>
        <fullName evidence="3">Nudix hydrolase domain-containing protein</fullName>
    </recommendedName>
</protein>
<proteinExistence type="predicted"/>
<dbReference type="PANTHER" id="PTHR36395">
    <property type="entry name" value="RING-H2 ZINC FINGER PROTEIN"/>
    <property type="match status" value="1"/>
</dbReference>
<evidence type="ECO:0008006" key="3">
    <source>
        <dbReference type="Google" id="ProtNLM"/>
    </source>
</evidence>
<comment type="caution">
    <text evidence="1">The sequence shown here is derived from an EMBL/GenBank/DDBJ whole genome shotgun (WGS) entry which is preliminary data.</text>
</comment>
<accession>A0AAN7LM13</accession>